<evidence type="ECO:0000256" key="2">
    <source>
        <dbReference type="ARBA" id="ARBA00035108"/>
    </source>
</evidence>
<dbReference type="PANTHER" id="PTHR36852:SF1">
    <property type="entry name" value="PROTEIN GVPL 2"/>
    <property type="match status" value="1"/>
</dbReference>
<name>A0A5Q3QD99_9PSEU</name>
<evidence type="ECO:0000256" key="3">
    <source>
        <dbReference type="ARBA" id="ARBA00035643"/>
    </source>
</evidence>
<dbReference type="GO" id="GO:0031411">
    <property type="term" value="C:gas vesicle"/>
    <property type="evidence" value="ECO:0007669"/>
    <property type="project" value="UniProtKB-SubCell"/>
</dbReference>
<feature type="region of interest" description="Disordered" evidence="4">
    <location>
        <begin position="157"/>
        <end position="176"/>
    </location>
</feature>
<comment type="subcellular location">
    <subcellularLocation>
        <location evidence="2">Gas vesicle</location>
    </subcellularLocation>
</comment>
<accession>A0A5Q3QD99</accession>
<organism evidence="5 6">
    <name type="scientific">Allosaccharopolyspora coralli</name>
    <dbReference type="NCBI Taxonomy" id="2665642"/>
    <lineage>
        <taxon>Bacteria</taxon>
        <taxon>Bacillati</taxon>
        <taxon>Actinomycetota</taxon>
        <taxon>Actinomycetes</taxon>
        <taxon>Pseudonocardiales</taxon>
        <taxon>Pseudonocardiaceae</taxon>
        <taxon>Allosaccharopolyspora</taxon>
    </lineage>
</organism>
<keyword evidence="6" id="KW-1185">Reference proteome</keyword>
<gene>
    <name evidence="5" type="ORF">GIY23_19040</name>
</gene>
<dbReference type="GO" id="GO:0031412">
    <property type="term" value="P:gas vesicle organization"/>
    <property type="evidence" value="ECO:0007669"/>
    <property type="project" value="InterPro"/>
</dbReference>
<protein>
    <submittedName>
        <fullName evidence="5">Gas vesicle protein</fullName>
    </submittedName>
</protein>
<evidence type="ECO:0000256" key="4">
    <source>
        <dbReference type="SAM" id="MobiDB-lite"/>
    </source>
</evidence>
<evidence type="ECO:0000313" key="5">
    <source>
        <dbReference type="EMBL" id="QGK71336.1"/>
    </source>
</evidence>
<dbReference type="EMBL" id="CP045929">
    <property type="protein sequence ID" value="QGK71336.1"/>
    <property type="molecule type" value="Genomic_DNA"/>
</dbReference>
<reference evidence="6" key="1">
    <citation type="submission" date="2019-11" db="EMBL/GenBank/DDBJ databases">
        <title>The complete genome sequence of Saccharopolyspora sp. E2A.</title>
        <authorList>
            <person name="Zhang G."/>
        </authorList>
    </citation>
    <scope>NUCLEOTIDE SEQUENCE [LARGE SCALE GENOMIC DNA]</scope>
    <source>
        <strain evidence="6">E2A</strain>
    </source>
</reference>
<comment type="similarity">
    <text evidence="3">Belongs to the gas vesicle GvpF/GvpL family.</text>
</comment>
<dbReference type="InterPro" id="IPR009430">
    <property type="entry name" value="GvpL/GvpF"/>
</dbReference>
<sequence length="257" mass="28096">MSGTVRYCYAVTRGLSPEALTDERGVRGTPLEAVEADGLVAVTSPVDADEFSESALQKSLEDLNWLGEVARAHNSVVERVAGLAVTLPLRLATIYLDADRVRSVLRSEEAAWTAALDRLDGRVEWGVKVYTVEQPEPAAPEPERPASGRSYLRQRLQARDSRDASMQDATGSAEDVDGSLSALAHEHHRHRVQAQELSGVEGQNVLNAAYLVDADAQDAFLDRVTELREQHTRCRIDVTGPWAPYSFAFDHTTSDAG</sequence>
<keyword evidence="1" id="KW-0304">Gas vesicle</keyword>
<dbReference type="AlphaFoldDB" id="A0A5Q3QD99"/>
<dbReference type="PANTHER" id="PTHR36852">
    <property type="entry name" value="PROTEIN GVPL 2"/>
    <property type="match status" value="1"/>
</dbReference>
<dbReference type="Pfam" id="PF06386">
    <property type="entry name" value="GvpL_GvpF"/>
    <property type="match status" value="1"/>
</dbReference>
<dbReference type="RefSeq" id="WP_154077912.1">
    <property type="nucleotide sequence ID" value="NZ_CP045929.1"/>
</dbReference>
<evidence type="ECO:0000313" key="6">
    <source>
        <dbReference type="Proteomes" id="UP000371041"/>
    </source>
</evidence>
<dbReference type="KEGG" id="sace:GIY23_19040"/>
<dbReference type="Proteomes" id="UP000371041">
    <property type="component" value="Chromosome"/>
</dbReference>
<evidence type="ECO:0000256" key="1">
    <source>
        <dbReference type="ARBA" id="ARBA00022987"/>
    </source>
</evidence>
<proteinExistence type="inferred from homology"/>